<sequence>MGMMGNDAFGRPTASMTKVSFEACGLHMTARHYVDNFGAEYIDVDFARADGTRAYVYDVSPVDGATFARCNETGAIVEYIYVRDQGGRKTGEREFRDHHLFQHIQRVLAFCRDMRYSNS</sequence>
<name>A0A8S5T2K4_9CAUD</name>
<reference evidence="1" key="1">
    <citation type="journal article" date="2021" name="Proc. Natl. Acad. Sci. U.S.A.">
        <title>A Catalog of Tens of Thousands of Viruses from Human Metagenomes Reveals Hidden Associations with Chronic Diseases.</title>
        <authorList>
            <person name="Tisza M.J."/>
            <person name="Buck C.B."/>
        </authorList>
    </citation>
    <scope>NUCLEOTIDE SEQUENCE</scope>
    <source>
        <strain evidence="1">CtqfO1</strain>
    </source>
</reference>
<organism evidence="1">
    <name type="scientific">Myoviridae sp. ctqfO1</name>
    <dbReference type="NCBI Taxonomy" id="2827710"/>
    <lineage>
        <taxon>Viruses</taxon>
        <taxon>Duplodnaviria</taxon>
        <taxon>Heunggongvirae</taxon>
        <taxon>Uroviricota</taxon>
        <taxon>Caudoviricetes</taxon>
    </lineage>
</organism>
<proteinExistence type="predicted"/>
<evidence type="ECO:0000313" key="1">
    <source>
        <dbReference type="EMBL" id="DAF57470.1"/>
    </source>
</evidence>
<accession>A0A8S5T2K4</accession>
<dbReference type="EMBL" id="BK032734">
    <property type="protein sequence ID" value="DAF57470.1"/>
    <property type="molecule type" value="Genomic_DNA"/>
</dbReference>
<protein>
    <submittedName>
        <fullName evidence="1">Uncharacterized protein</fullName>
    </submittedName>
</protein>